<reference evidence="1" key="1">
    <citation type="submission" date="2014-05" db="EMBL/GenBank/DDBJ databases">
        <authorList>
            <person name="Chronopoulou M."/>
        </authorList>
    </citation>
    <scope>NUCLEOTIDE SEQUENCE</scope>
    <source>
        <tissue evidence="1">Whole organism</tissue>
    </source>
</reference>
<proteinExistence type="predicted"/>
<dbReference type="AlphaFoldDB" id="A0A0K2UFD0"/>
<accession>A0A0K2UFD0</accession>
<protein>
    <submittedName>
        <fullName evidence="1">Uncharacterized protein</fullName>
    </submittedName>
</protein>
<organism evidence="1">
    <name type="scientific">Lepeophtheirus salmonis</name>
    <name type="common">Salmon louse</name>
    <name type="synonym">Caligus salmonis</name>
    <dbReference type="NCBI Taxonomy" id="72036"/>
    <lineage>
        <taxon>Eukaryota</taxon>
        <taxon>Metazoa</taxon>
        <taxon>Ecdysozoa</taxon>
        <taxon>Arthropoda</taxon>
        <taxon>Crustacea</taxon>
        <taxon>Multicrustacea</taxon>
        <taxon>Hexanauplia</taxon>
        <taxon>Copepoda</taxon>
        <taxon>Siphonostomatoida</taxon>
        <taxon>Caligidae</taxon>
        <taxon>Lepeophtheirus</taxon>
    </lineage>
</organism>
<evidence type="ECO:0000313" key="1">
    <source>
        <dbReference type="EMBL" id="CDW36667.1"/>
    </source>
</evidence>
<name>A0A0K2UFD0_LEPSM</name>
<dbReference type="EMBL" id="HACA01019306">
    <property type="protein sequence ID" value="CDW36667.1"/>
    <property type="molecule type" value="Transcribed_RNA"/>
</dbReference>
<sequence>MAMFIRYTKEDGIIKILSNLVQYLH</sequence>